<dbReference type="EMBL" id="LAZR01059793">
    <property type="protein sequence ID" value="KKK67050.1"/>
    <property type="molecule type" value="Genomic_DNA"/>
</dbReference>
<accession>A0A0F8Y0H2</accession>
<name>A0A0F8Y0H2_9ZZZZ</name>
<organism evidence="1">
    <name type="scientific">marine sediment metagenome</name>
    <dbReference type="NCBI Taxonomy" id="412755"/>
    <lineage>
        <taxon>unclassified sequences</taxon>
        <taxon>metagenomes</taxon>
        <taxon>ecological metagenomes</taxon>
    </lineage>
</organism>
<reference evidence="1" key="1">
    <citation type="journal article" date="2015" name="Nature">
        <title>Complex archaea that bridge the gap between prokaryotes and eukaryotes.</title>
        <authorList>
            <person name="Spang A."/>
            <person name="Saw J.H."/>
            <person name="Jorgensen S.L."/>
            <person name="Zaremba-Niedzwiedzka K."/>
            <person name="Martijn J."/>
            <person name="Lind A.E."/>
            <person name="van Eijk R."/>
            <person name="Schleper C."/>
            <person name="Guy L."/>
            <person name="Ettema T.J."/>
        </authorList>
    </citation>
    <scope>NUCLEOTIDE SEQUENCE</scope>
</reference>
<gene>
    <name evidence="1" type="ORF">LCGC14_2957970</name>
</gene>
<feature type="non-terminal residue" evidence="1">
    <location>
        <position position="64"/>
    </location>
</feature>
<proteinExistence type="predicted"/>
<comment type="caution">
    <text evidence="1">The sequence shown here is derived from an EMBL/GenBank/DDBJ whole genome shotgun (WGS) entry which is preliminary data.</text>
</comment>
<dbReference type="AlphaFoldDB" id="A0A0F8Y0H2"/>
<evidence type="ECO:0000313" key="1">
    <source>
        <dbReference type="EMBL" id="KKK67050.1"/>
    </source>
</evidence>
<protein>
    <submittedName>
        <fullName evidence="1">Uncharacterized protein</fullName>
    </submittedName>
</protein>
<sequence length="64" mass="7168">MKYKVITSDGVEEVFDTKDEAGIALGKKRKGLSKMKVPTGINRSVSIHECHNDDGGKCINWERF</sequence>